<evidence type="ECO:0000256" key="4">
    <source>
        <dbReference type="ARBA" id="ARBA00035174"/>
    </source>
</evidence>
<comment type="similarity">
    <text evidence="1 5">Belongs to the bacterial ribosomal protein bL28 family.</text>
</comment>
<dbReference type="HAMAP" id="MF_00373">
    <property type="entry name" value="Ribosomal_bL28"/>
    <property type="match status" value="1"/>
</dbReference>
<comment type="caution">
    <text evidence="6">The sequence shown here is derived from an EMBL/GenBank/DDBJ whole genome shotgun (WGS) entry which is preliminary data.</text>
</comment>
<reference evidence="7" key="1">
    <citation type="submission" date="2017-01" db="EMBL/GenBank/DDBJ databases">
        <title>Novel pathways for hydrocarbon cycling and metabolic interdependencies in hydrothermal sediment communities.</title>
        <authorList>
            <person name="Dombrowski N."/>
            <person name="Seitz K."/>
            <person name="Teske A."/>
            <person name="Baker B."/>
        </authorList>
    </citation>
    <scope>NUCLEOTIDE SEQUENCE [LARGE SCALE GENOMIC DNA]</scope>
</reference>
<dbReference type="EMBL" id="MUKB01000057">
    <property type="protein sequence ID" value="OPX17950.1"/>
    <property type="molecule type" value="Genomic_DNA"/>
</dbReference>
<dbReference type="AlphaFoldDB" id="A0A1V4QF15"/>
<name>A0A1V4QF15_UNCW3</name>
<dbReference type="GO" id="GO:0003735">
    <property type="term" value="F:structural constituent of ribosome"/>
    <property type="evidence" value="ECO:0007669"/>
    <property type="project" value="InterPro"/>
</dbReference>
<dbReference type="GO" id="GO:0005840">
    <property type="term" value="C:ribosome"/>
    <property type="evidence" value="ECO:0007669"/>
    <property type="project" value="UniProtKB-KW"/>
</dbReference>
<evidence type="ECO:0000256" key="5">
    <source>
        <dbReference type="HAMAP-Rule" id="MF_00373"/>
    </source>
</evidence>
<dbReference type="SUPFAM" id="SSF143800">
    <property type="entry name" value="L28p-like"/>
    <property type="match status" value="1"/>
</dbReference>
<dbReference type="InterPro" id="IPR050096">
    <property type="entry name" value="Bacterial_rp_bL28"/>
</dbReference>
<dbReference type="InterPro" id="IPR001383">
    <property type="entry name" value="Ribosomal_bL28_bact-type"/>
</dbReference>
<evidence type="ECO:0000313" key="6">
    <source>
        <dbReference type="EMBL" id="OPX17950.1"/>
    </source>
</evidence>
<dbReference type="PANTHER" id="PTHR39080:SF1">
    <property type="entry name" value="LARGE RIBOSOMAL SUBUNIT PROTEIN BL28A"/>
    <property type="match status" value="1"/>
</dbReference>
<dbReference type="InterPro" id="IPR034704">
    <property type="entry name" value="Ribosomal_bL28/bL31-like_sf"/>
</dbReference>
<dbReference type="Proteomes" id="UP000191663">
    <property type="component" value="Unassembled WGS sequence"/>
</dbReference>
<evidence type="ECO:0000256" key="3">
    <source>
        <dbReference type="ARBA" id="ARBA00023274"/>
    </source>
</evidence>
<dbReference type="InterPro" id="IPR026569">
    <property type="entry name" value="Ribosomal_bL28"/>
</dbReference>
<dbReference type="Gene3D" id="2.30.170.40">
    <property type="entry name" value="Ribosomal protein L28/L24"/>
    <property type="match status" value="1"/>
</dbReference>
<dbReference type="GO" id="GO:0006412">
    <property type="term" value="P:translation"/>
    <property type="evidence" value="ECO:0007669"/>
    <property type="project" value="UniProtKB-UniRule"/>
</dbReference>
<dbReference type="NCBIfam" id="TIGR00009">
    <property type="entry name" value="L28"/>
    <property type="match status" value="1"/>
</dbReference>
<organism evidence="6 7">
    <name type="scientific">candidate division WOR-3 bacterium 4484_100</name>
    <dbReference type="NCBI Taxonomy" id="1936077"/>
    <lineage>
        <taxon>Bacteria</taxon>
        <taxon>Bacteria division WOR-3</taxon>
    </lineage>
</organism>
<dbReference type="InterPro" id="IPR037147">
    <property type="entry name" value="Ribosomal_bL28_sf"/>
</dbReference>
<dbReference type="Pfam" id="PF00830">
    <property type="entry name" value="Ribosomal_L28"/>
    <property type="match status" value="1"/>
</dbReference>
<proteinExistence type="inferred from homology"/>
<dbReference type="GO" id="GO:1990904">
    <property type="term" value="C:ribonucleoprotein complex"/>
    <property type="evidence" value="ECO:0007669"/>
    <property type="project" value="UniProtKB-KW"/>
</dbReference>
<gene>
    <name evidence="5" type="primary">rpmB</name>
    <name evidence="6" type="ORF">BXT86_03720</name>
</gene>
<evidence type="ECO:0000313" key="7">
    <source>
        <dbReference type="Proteomes" id="UP000191663"/>
    </source>
</evidence>
<evidence type="ECO:0000256" key="1">
    <source>
        <dbReference type="ARBA" id="ARBA00008760"/>
    </source>
</evidence>
<evidence type="ECO:0000256" key="2">
    <source>
        <dbReference type="ARBA" id="ARBA00022980"/>
    </source>
</evidence>
<keyword evidence="2 5" id="KW-0689">Ribosomal protein</keyword>
<protein>
    <recommendedName>
        <fullName evidence="4 5">Large ribosomal subunit protein bL28</fullName>
    </recommendedName>
</protein>
<sequence>MARRCAICGRGARTGSNISHAHNVTKRQFKVNLQKVRARIDGRVRKILVCTRCLHAGKVVKA</sequence>
<accession>A0A1V4QF15</accession>
<dbReference type="PANTHER" id="PTHR39080">
    <property type="entry name" value="50S RIBOSOMAL PROTEIN L28"/>
    <property type="match status" value="1"/>
</dbReference>
<keyword evidence="3 5" id="KW-0687">Ribonucleoprotein</keyword>